<protein>
    <submittedName>
        <fullName evidence="1">Uncharacterized protein</fullName>
    </submittedName>
</protein>
<keyword evidence="2" id="KW-1185">Reference proteome</keyword>
<reference evidence="1 2" key="1">
    <citation type="submission" date="2024-02" db="EMBL/GenBank/DDBJ databases">
        <title>High-quality chromosome-scale genome assembly of Pensacola bahiagrass (Paspalum notatum Flugge var. saurae).</title>
        <authorList>
            <person name="Vega J.M."/>
            <person name="Podio M."/>
            <person name="Orjuela J."/>
            <person name="Siena L.A."/>
            <person name="Pessino S.C."/>
            <person name="Combes M.C."/>
            <person name="Mariac C."/>
            <person name="Albertini E."/>
            <person name="Pupilli F."/>
            <person name="Ortiz J.P.A."/>
            <person name="Leblanc O."/>
        </authorList>
    </citation>
    <scope>NUCLEOTIDE SEQUENCE [LARGE SCALE GENOMIC DNA]</scope>
    <source>
        <strain evidence="1">R1</strain>
        <tissue evidence="1">Leaf</tissue>
    </source>
</reference>
<proteinExistence type="predicted"/>
<sequence length="85" mass="9027">MMILSRAKAALPNQPTINGHVPPFLLRGHGGGAVPSPLTEKKIPRAAWFGSCCCSSAVELHTHQLLVHKLTDGCIPSSAVSVLRF</sequence>
<dbReference type="EMBL" id="CP144749">
    <property type="protein sequence ID" value="WVZ74729.1"/>
    <property type="molecule type" value="Genomic_DNA"/>
</dbReference>
<organism evidence="1 2">
    <name type="scientific">Paspalum notatum var. saurae</name>
    <dbReference type="NCBI Taxonomy" id="547442"/>
    <lineage>
        <taxon>Eukaryota</taxon>
        <taxon>Viridiplantae</taxon>
        <taxon>Streptophyta</taxon>
        <taxon>Embryophyta</taxon>
        <taxon>Tracheophyta</taxon>
        <taxon>Spermatophyta</taxon>
        <taxon>Magnoliopsida</taxon>
        <taxon>Liliopsida</taxon>
        <taxon>Poales</taxon>
        <taxon>Poaceae</taxon>
        <taxon>PACMAD clade</taxon>
        <taxon>Panicoideae</taxon>
        <taxon>Andropogonodae</taxon>
        <taxon>Paspaleae</taxon>
        <taxon>Paspalinae</taxon>
        <taxon>Paspalum</taxon>
    </lineage>
</organism>
<dbReference type="AlphaFoldDB" id="A0AAQ3TIK8"/>
<evidence type="ECO:0000313" key="2">
    <source>
        <dbReference type="Proteomes" id="UP001341281"/>
    </source>
</evidence>
<gene>
    <name evidence="1" type="ORF">U9M48_022879</name>
</gene>
<dbReference type="Proteomes" id="UP001341281">
    <property type="component" value="Chromosome 05"/>
</dbReference>
<evidence type="ECO:0000313" key="1">
    <source>
        <dbReference type="EMBL" id="WVZ74729.1"/>
    </source>
</evidence>
<name>A0AAQ3TIK8_PASNO</name>
<accession>A0AAQ3TIK8</accession>